<proteinExistence type="predicted"/>
<organism evidence="3 4">
    <name type="scientific">Chloropicon roscoffensis</name>
    <dbReference type="NCBI Taxonomy" id="1461544"/>
    <lineage>
        <taxon>Eukaryota</taxon>
        <taxon>Viridiplantae</taxon>
        <taxon>Chlorophyta</taxon>
        <taxon>Chloropicophyceae</taxon>
        <taxon>Chloropicales</taxon>
        <taxon>Chloropicaceae</taxon>
        <taxon>Chloropicon</taxon>
    </lineage>
</organism>
<feature type="chain" id="PRO_5044016549" evidence="2">
    <location>
        <begin position="30"/>
        <end position="122"/>
    </location>
</feature>
<evidence type="ECO:0000256" key="1">
    <source>
        <dbReference type="SAM" id="MobiDB-lite"/>
    </source>
</evidence>
<feature type="region of interest" description="Disordered" evidence="1">
    <location>
        <begin position="48"/>
        <end position="102"/>
    </location>
</feature>
<name>A0AAX4PJD8_9CHLO</name>
<dbReference type="Proteomes" id="UP001472866">
    <property type="component" value="Chromosome 15"/>
</dbReference>
<keyword evidence="4" id="KW-1185">Reference proteome</keyword>
<sequence>MMTSRRGSIVATIFLFSILLSTVPQDACAFGGFSGGWGGGSSSNRLTISGPGYSRTVGKDGSVKQSFEQTTTGKSKRSSGSVGFNIGFGGGSPGGSSSSGGGCPSNPGILASIAGCAMGRCC</sequence>
<feature type="signal peptide" evidence="2">
    <location>
        <begin position="1"/>
        <end position="29"/>
    </location>
</feature>
<keyword evidence="2" id="KW-0732">Signal</keyword>
<dbReference type="AlphaFoldDB" id="A0AAX4PJD8"/>
<dbReference type="EMBL" id="CP151515">
    <property type="protein sequence ID" value="WZN66413.1"/>
    <property type="molecule type" value="Genomic_DNA"/>
</dbReference>
<protein>
    <submittedName>
        <fullName evidence="3">Uncharacterized protein</fullName>
    </submittedName>
</protein>
<gene>
    <name evidence="3" type="ORF">HKI87_15g79800</name>
</gene>
<feature type="compositionally biased region" description="Gly residues" evidence="1">
    <location>
        <begin position="86"/>
        <end position="102"/>
    </location>
</feature>
<evidence type="ECO:0000256" key="2">
    <source>
        <dbReference type="SAM" id="SignalP"/>
    </source>
</evidence>
<reference evidence="3 4" key="1">
    <citation type="submission" date="2024-03" db="EMBL/GenBank/DDBJ databases">
        <title>Complete genome sequence of the green alga Chloropicon roscoffensis RCC1871.</title>
        <authorList>
            <person name="Lemieux C."/>
            <person name="Pombert J.-F."/>
            <person name="Otis C."/>
            <person name="Turmel M."/>
        </authorList>
    </citation>
    <scope>NUCLEOTIDE SEQUENCE [LARGE SCALE GENOMIC DNA]</scope>
    <source>
        <strain evidence="3 4">RCC1871</strain>
    </source>
</reference>
<feature type="compositionally biased region" description="Low complexity" evidence="1">
    <location>
        <begin position="70"/>
        <end position="85"/>
    </location>
</feature>
<accession>A0AAX4PJD8</accession>
<evidence type="ECO:0000313" key="4">
    <source>
        <dbReference type="Proteomes" id="UP001472866"/>
    </source>
</evidence>
<evidence type="ECO:0000313" key="3">
    <source>
        <dbReference type="EMBL" id="WZN66413.1"/>
    </source>
</evidence>